<keyword evidence="10 12" id="KW-0496">Mitochondrion</keyword>
<dbReference type="FunFam" id="3.50.50.60:FF:000086">
    <property type="entry name" value="Ubiquinone biosynthesis monooxygenase COQ6, mitochondrial"/>
    <property type="match status" value="1"/>
</dbReference>
<evidence type="ECO:0000256" key="9">
    <source>
        <dbReference type="ARBA" id="ARBA00023033"/>
    </source>
</evidence>
<reference evidence="14 15" key="1">
    <citation type="submission" date="2023-03" db="EMBL/GenBank/DDBJ databases">
        <title>Genome insight into feeding habits of ladybird beetles.</title>
        <authorList>
            <person name="Li H.-S."/>
            <person name="Huang Y.-H."/>
            <person name="Pang H."/>
        </authorList>
    </citation>
    <scope>NUCLEOTIDE SEQUENCE [LARGE SCALE GENOMIC DNA]</scope>
    <source>
        <strain evidence="14">SYSU_2023b</strain>
        <tissue evidence="14">Whole body</tissue>
    </source>
</reference>
<keyword evidence="3 12" id="KW-0285">Flavoprotein</keyword>
<feature type="domain" description="FAD-binding" evidence="13">
    <location>
        <begin position="338"/>
        <end position="409"/>
    </location>
</feature>
<keyword evidence="8 12" id="KW-0560">Oxidoreductase</keyword>
<dbReference type="GO" id="GO:0031314">
    <property type="term" value="C:extrinsic component of mitochondrial inner membrane"/>
    <property type="evidence" value="ECO:0007669"/>
    <property type="project" value="UniProtKB-UniRule"/>
</dbReference>
<dbReference type="InterPro" id="IPR018168">
    <property type="entry name" value="Ubi_Hdrlase_CS"/>
</dbReference>
<dbReference type="GO" id="GO:0106364">
    <property type="term" value="F:4-hydroxy-3-all-trans-polyprenylbenzoate oxygenase activity"/>
    <property type="evidence" value="ECO:0007669"/>
    <property type="project" value="UniProtKB-EC"/>
</dbReference>
<dbReference type="PRINTS" id="PR00420">
    <property type="entry name" value="RNGMNOXGNASE"/>
</dbReference>
<name>A0AAW1UD24_9CUCU</name>
<dbReference type="AlphaFoldDB" id="A0AAW1UD24"/>
<comment type="catalytic activity">
    <reaction evidence="12">
        <text>a 4-hydroxy-3-(all-trans-polyprenyl)benzoate + 2 reduced [2Fe-2S]-[ferredoxin] + O2 + 2 H(+) = a 3,4-dihydroxy-5-(all-trans-polyprenyl)benzoate + 2 oxidized [2Fe-2S]-[ferredoxin] + H2O</text>
        <dbReference type="Rhea" id="RHEA:81195"/>
        <dbReference type="Rhea" id="RHEA-COMP:9514"/>
        <dbReference type="Rhea" id="RHEA-COMP:10000"/>
        <dbReference type="Rhea" id="RHEA-COMP:10001"/>
        <dbReference type="Rhea" id="RHEA-COMP:10930"/>
        <dbReference type="ChEBI" id="CHEBI:15377"/>
        <dbReference type="ChEBI" id="CHEBI:15378"/>
        <dbReference type="ChEBI" id="CHEBI:15379"/>
        <dbReference type="ChEBI" id="CHEBI:33737"/>
        <dbReference type="ChEBI" id="CHEBI:33738"/>
        <dbReference type="ChEBI" id="CHEBI:64694"/>
        <dbReference type="ChEBI" id="CHEBI:78396"/>
        <dbReference type="EC" id="1.14.15.45"/>
    </reaction>
</comment>
<dbReference type="InterPro" id="IPR002938">
    <property type="entry name" value="FAD-bd"/>
</dbReference>
<dbReference type="InterPro" id="IPR000689">
    <property type="entry name" value="UbQ_mOase_COQ6"/>
</dbReference>
<evidence type="ECO:0000256" key="3">
    <source>
        <dbReference type="ARBA" id="ARBA00022630"/>
    </source>
</evidence>
<evidence type="ECO:0000256" key="6">
    <source>
        <dbReference type="ARBA" id="ARBA00022827"/>
    </source>
</evidence>
<keyword evidence="9 12" id="KW-0503">Monooxygenase</keyword>
<dbReference type="Pfam" id="PF01494">
    <property type="entry name" value="FAD_binding_3"/>
    <property type="match status" value="2"/>
</dbReference>
<sequence>MIRIAFSGSFKLVPIVSKCHKNFNRFYSANTHFDIIIVGGGLIGSTLACTLGKNSRLADKKILLLEAGKKKEFKLSQHYSNAVSSLNPGTYKLLNDIGVWSHINSVRFATVKGLQIWESNSEAMINFRSDNAQEDVAYIVENNVTLYGVYQELAKLDNVTVINEALISEFNLNSQKENNEVTLKNGPIYTCNLLLGCDGWKSQVRQKMGFHCVNWDYERMGVVATLELEEECDNSIAWQRFLPYGPIALLPLNSKHSSLVWSTSPQHAKDLLSMTDQDFVDILNGSLSGSPKRNYIVEEGTKAFDQVLNFLQVSSRKNRQFPPKIGKCQENSRAAFPLGFGHCTNYVMKGVALLGDAAHRVHPLAGQGVNLGFGDIACLNSILGEASYSGSNLGSILHLKEYESQRQRHNIPMMLAIEGLHRLYGTEFPPVVLLRSLGVQAFNALEPLKGFLRSQASL</sequence>
<dbReference type="InterPro" id="IPR051205">
    <property type="entry name" value="UbiH/COQ6_monooxygenase"/>
</dbReference>
<dbReference type="PANTHER" id="PTHR43876">
    <property type="entry name" value="UBIQUINONE BIOSYNTHESIS MONOOXYGENASE COQ6, MITOCHONDRIAL"/>
    <property type="match status" value="1"/>
</dbReference>
<evidence type="ECO:0000313" key="14">
    <source>
        <dbReference type="EMBL" id="KAK9878514.1"/>
    </source>
</evidence>
<evidence type="ECO:0000256" key="7">
    <source>
        <dbReference type="ARBA" id="ARBA00022946"/>
    </source>
</evidence>
<dbReference type="SUPFAM" id="SSF51905">
    <property type="entry name" value="FAD/NAD(P)-binding domain"/>
    <property type="match status" value="1"/>
</dbReference>
<dbReference type="InterPro" id="IPR010971">
    <property type="entry name" value="UbiH/COQ6"/>
</dbReference>
<dbReference type="GO" id="GO:0120538">
    <property type="term" value="F:2-methoxy-6-polyprenolphenol 4-hydroxylase activity"/>
    <property type="evidence" value="ECO:0007669"/>
    <property type="project" value="UniProtKB-EC"/>
</dbReference>
<keyword evidence="7" id="KW-0809">Transit peptide</keyword>
<comment type="subcellular location">
    <subcellularLocation>
        <location evidence="12">Mitochondrion inner membrane</location>
        <topology evidence="12">Peripheral membrane protein</topology>
        <orientation evidence="12">Matrix side</orientation>
    </subcellularLocation>
</comment>
<keyword evidence="4 12" id="KW-0831">Ubiquinone biosynthesis</keyword>
<dbReference type="Proteomes" id="UP001431783">
    <property type="component" value="Unassembled WGS sequence"/>
</dbReference>
<dbReference type="NCBIfam" id="TIGR01989">
    <property type="entry name" value="COQ6"/>
    <property type="match status" value="1"/>
</dbReference>
<dbReference type="GO" id="GO:0071949">
    <property type="term" value="F:FAD binding"/>
    <property type="evidence" value="ECO:0007669"/>
    <property type="project" value="InterPro"/>
</dbReference>
<dbReference type="Gene3D" id="3.50.50.60">
    <property type="entry name" value="FAD/NAD(P)-binding domain"/>
    <property type="match status" value="2"/>
</dbReference>
<comment type="catalytic activity">
    <reaction evidence="12">
        <text>a 2-methoxy-6-(all-trans-polyprenyl)phenol + 2 reduced [2Fe-2S]-[ferredoxin] + O2 + 2 H(+) = a 2-methoxy-6-(all-trans-polyprenyl)benzene-1,4-diol + 2 oxidized [2Fe-2S]-[ferredoxin] + H2O</text>
        <dbReference type="Rhea" id="RHEA:81183"/>
        <dbReference type="Rhea" id="RHEA-COMP:9551"/>
        <dbReference type="Rhea" id="RHEA-COMP:10000"/>
        <dbReference type="Rhea" id="RHEA-COMP:10001"/>
        <dbReference type="Rhea" id="RHEA-COMP:10858"/>
        <dbReference type="ChEBI" id="CHEBI:15377"/>
        <dbReference type="ChEBI" id="CHEBI:15378"/>
        <dbReference type="ChEBI" id="CHEBI:15379"/>
        <dbReference type="ChEBI" id="CHEBI:33737"/>
        <dbReference type="ChEBI" id="CHEBI:33738"/>
        <dbReference type="ChEBI" id="CHEBI:62731"/>
        <dbReference type="ChEBI" id="CHEBI:84166"/>
        <dbReference type="EC" id="1.14.15.46"/>
    </reaction>
</comment>
<keyword evidence="15" id="KW-1185">Reference proteome</keyword>
<dbReference type="HAMAP" id="MF_03193">
    <property type="entry name" value="COQ6_monooxygenase"/>
    <property type="match status" value="1"/>
</dbReference>
<comment type="subunit">
    <text evidence="12">Component of a multi-subunit COQ enzyme complex.</text>
</comment>
<dbReference type="FunFam" id="3.50.50.60:FF:000021">
    <property type="entry name" value="Ubiquinone biosynthesis monooxygenase COQ6"/>
    <property type="match status" value="1"/>
</dbReference>
<dbReference type="InterPro" id="IPR036188">
    <property type="entry name" value="FAD/NAD-bd_sf"/>
</dbReference>
<evidence type="ECO:0000256" key="8">
    <source>
        <dbReference type="ARBA" id="ARBA00023002"/>
    </source>
</evidence>
<comment type="similarity">
    <text evidence="2 12">Belongs to the UbiH/COQ6 family.</text>
</comment>
<dbReference type="GO" id="GO:0016712">
    <property type="term" value="F:oxidoreductase activity, acting on paired donors, with incorporation or reduction of molecular oxygen, reduced flavin or flavoprotein as one donor, and incorporation of one atom of oxygen"/>
    <property type="evidence" value="ECO:0007669"/>
    <property type="project" value="UniProtKB-UniRule"/>
</dbReference>
<evidence type="ECO:0000256" key="2">
    <source>
        <dbReference type="ARBA" id="ARBA00005349"/>
    </source>
</evidence>
<organism evidence="14 15">
    <name type="scientific">Henosepilachna vigintioctopunctata</name>
    <dbReference type="NCBI Taxonomy" id="420089"/>
    <lineage>
        <taxon>Eukaryota</taxon>
        <taxon>Metazoa</taxon>
        <taxon>Ecdysozoa</taxon>
        <taxon>Arthropoda</taxon>
        <taxon>Hexapoda</taxon>
        <taxon>Insecta</taxon>
        <taxon>Pterygota</taxon>
        <taxon>Neoptera</taxon>
        <taxon>Endopterygota</taxon>
        <taxon>Coleoptera</taxon>
        <taxon>Polyphaga</taxon>
        <taxon>Cucujiformia</taxon>
        <taxon>Coccinelloidea</taxon>
        <taxon>Coccinellidae</taxon>
        <taxon>Epilachninae</taxon>
        <taxon>Epilachnini</taxon>
        <taxon>Henosepilachna</taxon>
    </lineage>
</organism>
<comment type="caution">
    <text evidence="14">The sequence shown here is derived from an EMBL/GenBank/DDBJ whole genome shotgun (WGS) entry which is preliminary data.</text>
</comment>
<evidence type="ECO:0000256" key="12">
    <source>
        <dbReference type="HAMAP-Rule" id="MF_03193"/>
    </source>
</evidence>
<evidence type="ECO:0000256" key="4">
    <source>
        <dbReference type="ARBA" id="ARBA00022688"/>
    </source>
</evidence>
<evidence type="ECO:0000256" key="10">
    <source>
        <dbReference type="ARBA" id="ARBA00023128"/>
    </source>
</evidence>
<keyword evidence="6 12" id="KW-0274">FAD</keyword>
<dbReference type="EC" id="1.14.15.45" evidence="12"/>
<protein>
    <recommendedName>
        <fullName evidence="12">Ubiquinone biosynthesis monooxygenase COQ6, mitochondrial</fullName>
        <ecNumber evidence="12">1.14.15.45</ecNumber>
    </recommendedName>
    <alternativeName>
        <fullName evidence="12">2-methoxy-6-polyprenolphenol 4-hydroxylase</fullName>
        <ecNumber evidence="12">1.14.15.46</ecNumber>
    </alternativeName>
</protein>
<dbReference type="PANTHER" id="PTHR43876:SF7">
    <property type="entry name" value="UBIQUINONE BIOSYNTHESIS MONOOXYGENASE COQ6, MITOCHONDRIAL"/>
    <property type="match status" value="1"/>
</dbReference>
<evidence type="ECO:0000256" key="11">
    <source>
        <dbReference type="ARBA" id="ARBA00023136"/>
    </source>
</evidence>
<comment type="pathway">
    <text evidence="12">Cofactor biosynthesis; ubiquinone biosynthesis.</text>
</comment>
<evidence type="ECO:0000256" key="1">
    <source>
        <dbReference type="ARBA" id="ARBA00001974"/>
    </source>
</evidence>
<dbReference type="NCBIfam" id="TIGR01988">
    <property type="entry name" value="Ubi-OHases"/>
    <property type="match status" value="1"/>
</dbReference>
<dbReference type="PROSITE" id="PS01304">
    <property type="entry name" value="UBIH"/>
    <property type="match status" value="1"/>
</dbReference>
<accession>A0AAW1UD24</accession>
<dbReference type="EMBL" id="JARQZJ010000049">
    <property type="protein sequence ID" value="KAK9878514.1"/>
    <property type="molecule type" value="Genomic_DNA"/>
</dbReference>
<dbReference type="EC" id="1.14.15.46" evidence="12"/>
<evidence type="ECO:0000256" key="5">
    <source>
        <dbReference type="ARBA" id="ARBA00022792"/>
    </source>
</evidence>
<evidence type="ECO:0000313" key="15">
    <source>
        <dbReference type="Proteomes" id="UP001431783"/>
    </source>
</evidence>
<feature type="domain" description="FAD-binding" evidence="13">
    <location>
        <begin position="34"/>
        <end position="284"/>
    </location>
</feature>
<evidence type="ECO:0000259" key="13">
    <source>
        <dbReference type="Pfam" id="PF01494"/>
    </source>
</evidence>
<keyword evidence="11 12" id="KW-0472">Membrane</keyword>
<comment type="cofactor">
    <cofactor evidence="1 12">
        <name>FAD</name>
        <dbReference type="ChEBI" id="CHEBI:57692"/>
    </cofactor>
</comment>
<gene>
    <name evidence="12" type="primary">coq6</name>
    <name evidence="14" type="ORF">WA026_022410</name>
</gene>
<keyword evidence="5 12" id="KW-0999">Mitochondrion inner membrane</keyword>
<proteinExistence type="inferred from homology"/>
<comment type="function">
    <text evidence="12">FAD-dependent monooxygenase required for two non-consecutive steps during ubiquinone biosynthesis. Required for the C5-ring hydroxylation during ubiquinone biosynthesis by catalyzing the hydroxylation of 4-hydroxy-3-(all-trans-polyprenyl)benzoic acid to 3,4-dihydroxy-5-(all-trans-polyprenyl)benzoic acid. Also acts downstream of coq4, for the C1-hydroxylation during ubiquinone biosynthesis by catalyzing the hydroxylation of 2-methoxy-6-(all-trans-polyprenyl)phenol to 2-methoxy-6-(all-trans-polyprenyl)benzene-1,4-diol. The electrons required for the hydroxylation reaction are funneled indirectly to coq6 from NADPH via a ferredoxin/ferredoxin reductase system.</text>
</comment>